<dbReference type="InterPro" id="IPR036388">
    <property type="entry name" value="WH-like_DNA-bd_sf"/>
</dbReference>
<accession>A0ABW1A8F7</accession>
<dbReference type="Pfam" id="PF00196">
    <property type="entry name" value="GerE"/>
    <property type="match status" value="1"/>
</dbReference>
<dbReference type="SUPFAM" id="SSF46894">
    <property type="entry name" value="C-terminal effector domain of the bipartite response regulators"/>
    <property type="match status" value="1"/>
</dbReference>
<feature type="domain" description="HTH luxR-type" evidence="2">
    <location>
        <begin position="5"/>
        <end position="38"/>
    </location>
</feature>
<proteinExistence type="predicted"/>
<evidence type="ECO:0000313" key="3">
    <source>
        <dbReference type="EMBL" id="MFC5750943.1"/>
    </source>
</evidence>
<reference evidence="4" key="1">
    <citation type="journal article" date="2019" name="Int. J. Syst. Evol. Microbiol.">
        <title>The Global Catalogue of Microorganisms (GCM) 10K type strain sequencing project: providing services to taxonomists for standard genome sequencing and annotation.</title>
        <authorList>
            <consortium name="The Broad Institute Genomics Platform"/>
            <consortium name="The Broad Institute Genome Sequencing Center for Infectious Disease"/>
            <person name="Wu L."/>
            <person name="Ma J."/>
        </authorList>
    </citation>
    <scope>NUCLEOTIDE SEQUENCE [LARGE SCALE GENOMIC DNA]</scope>
    <source>
        <strain evidence="4">KCTC 42087</strain>
    </source>
</reference>
<evidence type="ECO:0000259" key="2">
    <source>
        <dbReference type="Pfam" id="PF00196"/>
    </source>
</evidence>
<evidence type="ECO:0000313" key="4">
    <source>
        <dbReference type="Proteomes" id="UP001596074"/>
    </source>
</evidence>
<protein>
    <submittedName>
        <fullName evidence="3">LuxR C-terminal-related transcriptional regulator</fullName>
    </submittedName>
</protein>
<dbReference type="InterPro" id="IPR000792">
    <property type="entry name" value="Tscrpt_reg_LuxR_C"/>
</dbReference>
<feature type="region of interest" description="Disordered" evidence="1">
    <location>
        <begin position="38"/>
        <end position="66"/>
    </location>
</feature>
<dbReference type="EMBL" id="JBHSON010000061">
    <property type="protein sequence ID" value="MFC5750943.1"/>
    <property type="molecule type" value="Genomic_DNA"/>
</dbReference>
<evidence type="ECO:0000256" key="1">
    <source>
        <dbReference type="SAM" id="MobiDB-lite"/>
    </source>
</evidence>
<feature type="compositionally biased region" description="Pro residues" evidence="1">
    <location>
        <begin position="44"/>
        <end position="66"/>
    </location>
</feature>
<sequence length="66" mass="6987">MPPGREPDVLRVPVRGRSNSQIAVELFMTANTVVAHVAGSSPNWVPPPEPKPPPEPAKPASPTPET</sequence>
<dbReference type="Proteomes" id="UP001596074">
    <property type="component" value="Unassembled WGS sequence"/>
</dbReference>
<gene>
    <name evidence="3" type="ORF">ACFPZN_35450</name>
</gene>
<name>A0ABW1A8F7_9ACTN</name>
<dbReference type="RefSeq" id="WP_378286873.1">
    <property type="nucleotide sequence ID" value="NZ_JBHSON010000061.1"/>
</dbReference>
<dbReference type="InterPro" id="IPR016032">
    <property type="entry name" value="Sig_transdc_resp-reg_C-effctor"/>
</dbReference>
<keyword evidence="4" id="KW-1185">Reference proteome</keyword>
<dbReference type="Gene3D" id="1.10.10.10">
    <property type="entry name" value="Winged helix-like DNA-binding domain superfamily/Winged helix DNA-binding domain"/>
    <property type="match status" value="1"/>
</dbReference>
<organism evidence="3 4">
    <name type="scientific">Actinomadura rugatobispora</name>
    <dbReference type="NCBI Taxonomy" id="1994"/>
    <lineage>
        <taxon>Bacteria</taxon>
        <taxon>Bacillati</taxon>
        <taxon>Actinomycetota</taxon>
        <taxon>Actinomycetes</taxon>
        <taxon>Streptosporangiales</taxon>
        <taxon>Thermomonosporaceae</taxon>
        <taxon>Actinomadura</taxon>
    </lineage>
</organism>
<comment type="caution">
    <text evidence="3">The sequence shown here is derived from an EMBL/GenBank/DDBJ whole genome shotgun (WGS) entry which is preliminary data.</text>
</comment>